<evidence type="ECO:0000313" key="1">
    <source>
        <dbReference type="EMBL" id="MBM7061409.1"/>
    </source>
</evidence>
<dbReference type="RefSeq" id="WP_205348590.1">
    <property type="nucleotide sequence ID" value="NZ_JAFEUP010000003.1"/>
</dbReference>
<comment type="caution">
    <text evidence="1">The sequence shown here is derived from an EMBL/GenBank/DDBJ whole genome shotgun (WGS) entry which is preliminary data.</text>
</comment>
<dbReference type="EMBL" id="JAFEUP010000003">
    <property type="protein sequence ID" value="MBM7061409.1"/>
    <property type="molecule type" value="Genomic_DNA"/>
</dbReference>
<accession>A0ABS2IGE8</accession>
<name>A0ABS2IGE8_9GAMM</name>
<proteinExistence type="predicted"/>
<protein>
    <submittedName>
        <fullName evidence="1">Uncharacterized protein</fullName>
    </submittedName>
</protein>
<evidence type="ECO:0000313" key="2">
    <source>
        <dbReference type="Proteomes" id="UP000717995"/>
    </source>
</evidence>
<dbReference type="Proteomes" id="UP000717995">
    <property type="component" value="Unassembled WGS sequence"/>
</dbReference>
<sequence>MGELRRIEVEGGLYERLLQRLALALDEADTALRLRDESSGELELRGLSSAEVAFIHAYLDHDLNWLSGWHAAAEELELIERRRLRPPKAPLRNGARPVLKPLGAAKPLLKRRRQLCCALCGTPANWQAGSGVQGCDVCGSQLFRASKPR</sequence>
<reference evidence="1 2" key="1">
    <citation type="submission" date="2021-02" db="EMBL/GenBank/DDBJ databases">
        <authorList>
            <person name="Lee D.-H."/>
        </authorList>
    </citation>
    <scope>NUCLEOTIDE SEQUENCE [LARGE SCALE GENOMIC DNA]</scope>
    <source>
        <strain evidence="1 2">UL073</strain>
    </source>
</reference>
<organism evidence="1 2">
    <name type="scientific">Zestomonas insulae</name>
    <dbReference type="NCBI Taxonomy" id="2809017"/>
    <lineage>
        <taxon>Bacteria</taxon>
        <taxon>Pseudomonadati</taxon>
        <taxon>Pseudomonadota</taxon>
        <taxon>Gammaproteobacteria</taxon>
        <taxon>Pseudomonadales</taxon>
        <taxon>Pseudomonadaceae</taxon>
        <taxon>Zestomonas</taxon>
    </lineage>
</organism>
<keyword evidence="2" id="KW-1185">Reference proteome</keyword>
<gene>
    <name evidence="1" type="ORF">JQX08_11905</name>
</gene>